<gene>
    <name evidence="1" type="ORF">B0T25DRAFT_567459</name>
</gene>
<proteinExistence type="predicted"/>
<organism evidence="1 2">
    <name type="scientific">Lasiosphaeria hispida</name>
    <dbReference type="NCBI Taxonomy" id="260671"/>
    <lineage>
        <taxon>Eukaryota</taxon>
        <taxon>Fungi</taxon>
        <taxon>Dikarya</taxon>
        <taxon>Ascomycota</taxon>
        <taxon>Pezizomycotina</taxon>
        <taxon>Sordariomycetes</taxon>
        <taxon>Sordariomycetidae</taxon>
        <taxon>Sordariales</taxon>
        <taxon>Lasiosphaeriaceae</taxon>
        <taxon>Lasiosphaeria</taxon>
    </lineage>
</organism>
<reference evidence="1" key="1">
    <citation type="journal article" date="2023" name="Mol. Phylogenet. Evol.">
        <title>Genome-scale phylogeny and comparative genomics of the fungal order Sordariales.</title>
        <authorList>
            <person name="Hensen N."/>
            <person name="Bonometti L."/>
            <person name="Westerberg I."/>
            <person name="Brannstrom I.O."/>
            <person name="Guillou S."/>
            <person name="Cros-Aarteil S."/>
            <person name="Calhoun S."/>
            <person name="Haridas S."/>
            <person name="Kuo A."/>
            <person name="Mondo S."/>
            <person name="Pangilinan J."/>
            <person name="Riley R."/>
            <person name="LaButti K."/>
            <person name="Andreopoulos B."/>
            <person name="Lipzen A."/>
            <person name="Chen C."/>
            <person name="Yan M."/>
            <person name="Daum C."/>
            <person name="Ng V."/>
            <person name="Clum A."/>
            <person name="Steindorff A."/>
            <person name="Ohm R.A."/>
            <person name="Martin F."/>
            <person name="Silar P."/>
            <person name="Natvig D.O."/>
            <person name="Lalanne C."/>
            <person name="Gautier V."/>
            <person name="Ament-Velasquez S.L."/>
            <person name="Kruys A."/>
            <person name="Hutchinson M.I."/>
            <person name="Powell A.J."/>
            <person name="Barry K."/>
            <person name="Miller A.N."/>
            <person name="Grigoriev I.V."/>
            <person name="Debuchy R."/>
            <person name="Gladieux P."/>
            <person name="Hiltunen Thoren M."/>
            <person name="Johannesson H."/>
        </authorList>
    </citation>
    <scope>NUCLEOTIDE SEQUENCE</scope>
    <source>
        <strain evidence="1">CBS 955.72</strain>
    </source>
</reference>
<dbReference type="Proteomes" id="UP001275084">
    <property type="component" value="Unassembled WGS sequence"/>
</dbReference>
<dbReference type="EMBL" id="JAUIQD010000003">
    <property type="protein sequence ID" value="KAK3358230.1"/>
    <property type="molecule type" value="Genomic_DNA"/>
</dbReference>
<name>A0AAJ0HNP2_9PEZI</name>
<keyword evidence="2" id="KW-1185">Reference proteome</keyword>
<accession>A0AAJ0HNP2</accession>
<reference evidence="1" key="2">
    <citation type="submission" date="2023-06" db="EMBL/GenBank/DDBJ databases">
        <authorList>
            <consortium name="Lawrence Berkeley National Laboratory"/>
            <person name="Haridas S."/>
            <person name="Hensen N."/>
            <person name="Bonometti L."/>
            <person name="Westerberg I."/>
            <person name="Brannstrom I.O."/>
            <person name="Guillou S."/>
            <person name="Cros-Aarteil S."/>
            <person name="Calhoun S."/>
            <person name="Kuo A."/>
            <person name="Mondo S."/>
            <person name="Pangilinan J."/>
            <person name="Riley R."/>
            <person name="Labutti K."/>
            <person name="Andreopoulos B."/>
            <person name="Lipzen A."/>
            <person name="Chen C."/>
            <person name="Yanf M."/>
            <person name="Daum C."/>
            <person name="Ng V."/>
            <person name="Clum A."/>
            <person name="Steindorff A."/>
            <person name="Ohm R."/>
            <person name="Martin F."/>
            <person name="Silar P."/>
            <person name="Natvig D."/>
            <person name="Lalanne C."/>
            <person name="Gautier V."/>
            <person name="Ament-Velasquez S.L."/>
            <person name="Kruys A."/>
            <person name="Hutchinson M.I."/>
            <person name="Powell A.J."/>
            <person name="Barry K."/>
            <person name="Miller A.N."/>
            <person name="Grigoriev I.V."/>
            <person name="Debuchy R."/>
            <person name="Gladieux P."/>
            <person name="Thoren M.H."/>
            <person name="Johannesson H."/>
        </authorList>
    </citation>
    <scope>NUCLEOTIDE SEQUENCE</scope>
    <source>
        <strain evidence="1">CBS 955.72</strain>
    </source>
</reference>
<sequence length="379" mass="41067">METEAAPLRKLAGFDFLEREIGAGPNGPPIRHVGLPYHSRANAKYEPSILVVFADQCIDSSVDGFFSSTSFAATVYDRDLDQSLGKGSVGEVYLEVAEKIIQDSACLRLLSSVQRPSLSCLGWEERGESCGKFDDSMASWSYTQTQSLALSGSPKLRVRGTCIGTARVSITGSSFDFCIPWWKPEEESNVSGFLGNGIAIYPLEPSGEITDEMLSRNSSRENLCKVAMILTGGKGWYGAPVKHVRDLASLLLACRLLWCLGDDAFGLELSEGRDPLDVEAERMGNQHRNTKVMTDAQYAKLAKSLKGLARGGNATRFLDAAGTVGRERRRFTIECGLQGVGPSETEPGDKLFAIDGASVPFVLQGVGDSYGLLVEMRQP</sequence>
<protein>
    <submittedName>
        <fullName evidence="1">Uncharacterized protein</fullName>
    </submittedName>
</protein>
<evidence type="ECO:0000313" key="2">
    <source>
        <dbReference type="Proteomes" id="UP001275084"/>
    </source>
</evidence>
<evidence type="ECO:0000313" key="1">
    <source>
        <dbReference type="EMBL" id="KAK3358230.1"/>
    </source>
</evidence>
<comment type="caution">
    <text evidence="1">The sequence shown here is derived from an EMBL/GenBank/DDBJ whole genome shotgun (WGS) entry which is preliminary data.</text>
</comment>
<dbReference type="AlphaFoldDB" id="A0AAJ0HNP2"/>